<dbReference type="EMBL" id="PGEZ01000001">
    <property type="protein sequence ID" value="PJJ55973.1"/>
    <property type="molecule type" value="Genomic_DNA"/>
</dbReference>
<dbReference type="AlphaFoldDB" id="A0A2M9BDF0"/>
<comment type="caution">
    <text evidence="4">The sequence shown here is derived from an EMBL/GenBank/DDBJ whole genome shotgun (WGS) entry which is preliminary data.</text>
</comment>
<evidence type="ECO:0000256" key="1">
    <source>
        <dbReference type="ARBA" id="ARBA00022679"/>
    </source>
</evidence>
<protein>
    <submittedName>
        <fullName evidence="4">Acetyltransferase (GNAT) family protein</fullName>
    </submittedName>
</protein>
<evidence type="ECO:0000313" key="5">
    <source>
        <dbReference type="Proteomes" id="UP000230842"/>
    </source>
</evidence>
<dbReference type="GO" id="GO:0016747">
    <property type="term" value="F:acyltransferase activity, transferring groups other than amino-acyl groups"/>
    <property type="evidence" value="ECO:0007669"/>
    <property type="project" value="InterPro"/>
</dbReference>
<feature type="domain" description="N-acetyltransferase" evidence="3">
    <location>
        <begin position="6"/>
        <end position="170"/>
    </location>
</feature>
<dbReference type="InterPro" id="IPR016181">
    <property type="entry name" value="Acyl_CoA_acyltransferase"/>
</dbReference>
<evidence type="ECO:0000256" key="2">
    <source>
        <dbReference type="ARBA" id="ARBA00023315"/>
    </source>
</evidence>
<dbReference type="SUPFAM" id="SSF55729">
    <property type="entry name" value="Acyl-CoA N-acyltransferases (Nat)"/>
    <property type="match status" value="1"/>
</dbReference>
<dbReference type="CDD" id="cd04301">
    <property type="entry name" value="NAT_SF"/>
    <property type="match status" value="1"/>
</dbReference>
<dbReference type="Pfam" id="PF00583">
    <property type="entry name" value="Acetyltransf_1"/>
    <property type="match status" value="1"/>
</dbReference>
<keyword evidence="5" id="KW-1185">Reference proteome</keyword>
<evidence type="ECO:0000313" key="4">
    <source>
        <dbReference type="EMBL" id="PJJ55973.1"/>
    </source>
</evidence>
<dbReference type="OrthoDB" id="3828793at2"/>
<dbReference type="InterPro" id="IPR000182">
    <property type="entry name" value="GNAT_dom"/>
</dbReference>
<dbReference type="InterPro" id="IPR050832">
    <property type="entry name" value="Bact_Acetyltransf"/>
</dbReference>
<organism evidence="4 5">
    <name type="scientific">Mumia flava</name>
    <dbReference type="NCBI Taxonomy" id="1348852"/>
    <lineage>
        <taxon>Bacteria</taxon>
        <taxon>Bacillati</taxon>
        <taxon>Actinomycetota</taxon>
        <taxon>Actinomycetes</taxon>
        <taxon>Propionibacteriales</taxon>
        <taxon>Nocardioidaceae</taxon>
        <taxon>Mumia</taxon>
    </lineage>
</organism>
<dbReference type="Gene3D" id="3.40.630.30">
    <property type="match status" value="1"/>
</dbReference>
<gene>
    <name evidence="4" type="ORF">CLV56_0176</name>
</gene>
<keyword evidence="2" id="KW-0012">Acyltransferase</keyword>
<dbReference type="Proteomes" id="UP000230842">
    <property type="component" value="Unassembled WGS sequence"/>
</dbReference>
<proteinExistence type="predicted"/>
<dbReference type="PANTHER" id="PTHR43877">
    <property type="entry name" value="AMINOALKYLPHOSPHONATE N-ACETYLTRANSFERASE-RELATED-RELATED"/>
    <property type="match status" value="1"/>
</dbReference>
<reference evidence="4 5" key="1">
    <citation type="submission" date="2017-11" db="EMBL/GenBank/DDBJ databases">
        <title>Genomic Encyclopedia of Archaeal and Bacterial Type Strains, Phase II (KMG-II): From Individual Species to Whole Genera.</title>
        <authorList>
            <person name="Goeker M."/>
        </authorList>
    </citation>
    <scope>NUCLEOTIDE SEQUENCE [LARGE SCALE GENOMIC DNA]</scope>
    <source>
        <strain evidence="4 5">DSM 27763</strain>
    </source>
</reference>
<keyword evidence="1 4" id="KW-0808">Transferase</keyword>
<name>A0A2M9BDF0_9ACTN</name>
<evidence type="ECO:0000259" key="3">
    <source>
        <dbReference type="PROSITE" id="PS51186"/>
    </source>
</evidence>
<sequence>MGRLPIDVREARPDDASELIDLWRRCVSEARAGEPHHGVLDRPPPTPEEAAEALRYGAACHDRSLYVATCGGRVAGALHLSVAQVSPIHVERTPVVSDLLVHPDFRRRGVASALLATVAEVADDVDSEMVFAWAPSASRDAHRFLTRLGFGQYATVRAARVRVLAARSAIRTTSSKGAGRLIAVRRSLRRTLTEPVGRARSD</sequence>
<dbReference type="PROSITE" id="PS51186">
    <property type="entry name" value="GNAT"/>
    <property type="match status" value="1"/>
</dbReference>
<dbReference type="RefSeq" id="WP_157805028.1">
    <property type="nucleotide sequence ID" value="NZ_PGEZ01000001.1"/>
</dbReference>
<accession>A0A2M9BDF0</accession>